<keyword evidence="3" id="KW-1185">Reference proteome</keyword>
<sequence length="48" mass="5477">MIHFLGTVAMILVLSLMITGLLKLNYKDLWVSEDKKVAEPEVRTLRSC</sequence>
<name>A0ABV1IXR8_9FIRM</name>
<evidence type="ECO:0000313" key="3">
    <source>
        <dbReference type="Proteomes" id="UP001482154"/>
    </source>
</evidence>
<evidence type="ECO:0000313" key="2">
    <source>
        <dbReference type="EMBL" id="MEQ2712015.1"/>
    </source>
</evidence>
<keyword evidence="1" id="KW-1133">Transmembrane helix</keyword>
<organism evidence="2 3">
    <name type="scientific">Anaerostipes amylophilus</name>
    <dbReference type="NCBI Taxonomy" id="2981779"/>
    <lineage>
        <taxon>Bacteria</taxon>
        <taxon>Bacillati</taxon>
        <taxon>Bacillota</taxon>
        <taxon>Clostridia</taxon>
        <taxon>Lachnospirales</taxon>
        <taxon>Lachnospiraceae</taxon>
        <taxon>Anaerostipes</taxon>
    </lineage>
</organism>
<protein>
    <submittedName>
        <fullName evidence="2">Uncharacterized protein</fullName>
    </submittedName>
</protein>
<keyword evidence="1" id="KW-0472">Membrane</keyword>
<accession>A0ABV1IXR8</accession>
<dbReference type="RefSeq" id="WP_155492455.1">
    <property type="nucleotide sequence ID" value="NZ_JAOQJG010000002.1"/>
</dbReference>
<gene>
    <name evidence="2" type="ORF">AAAU51_12715</name>
</gene>
<feature type="transmembrane region" description="Helical" evidence="1">
    <location>
        <begin position="6"/>
        <end position="26"/>
    </location>
</feature>
<proteinExistence type="predicted"/>
<reference evidence="2 3" key="1">
    <citation type="submission" date="2024-04" db="EMBL/GenBank/DDBJ databases">
        <title>Human intestinal bacterial collection.</title>
        <authorList>
            <person name="Pauvert C."/>
            <person name="Hitch T.C.A."/>
            <person name="Clavel T."/>
        </authorList>
    </citation>
    <scope>NUCLEOTIDE SEQUENCE [LARGE SCALE GENOMIC DNA]</scope>
    <source>
        <strain evidence="2 3">CLA-AA-H249</strain>
    </source>
</reference>
<evidence type="ECO:0000256" key="1">
    <source>
        <dbReference type="SAM" id="Phobius"/>
    </source>
</evidence>
<keyword evidence="1" id="KW-0812">Transmembrane</keyword>
<dbReference type="EMBL" id="JBBNIN010000028">
    <property type="protein sequence ID" value="MEQ2712015.1"/>
    <property type="molecule type" value="Genomic_DNA"/>
</dbReference>
<comment type="caution">
    <text evidence="2">The sequence shown here is derived from an EMBL/GenBank/DDBJ whole genome shotgun (WGS) entry which is preliminary data.</text>
</comment>
<dbReference type="Proteomes" id="UP001482154">
    <property type="component" value="Unassembled WGS sequence"/>
</dbReference>